<dbReference type="EMBL" id="CAACVS010000264">
    <property type="protein sequence ID" value="VEU40197.1"/>
    <property type="molecule type" value="Genomic_DNA"/>
</dbReference>
<feature type="compositionally biased region" description="Polar residues" evidence="4">
    <location>
        <begin position="375"/>
        <end position="385"/>
    </location>
</feature>
<dbReference type="GO" id="GO:0016433">
    <property type="term" value="F:rRNA (adenine) methyltransferase activity"/>
    <property type="evidence" value="ECO:0007669"/>
    <property type="project" value="TreeGrafter"/>
</dbReference>
<protein>
    <submittedName>
        <fullName evidence="5">Uncharacterized protein</fullName>
    </submittedName>
</protein>
<reference evidence="5 6" key="1">
    <citation type="submission" date="2019-01" db="EMBL/GenBank/DDBJ databases">
        <authorList>
            <person name="Ferrante I. M."/>
        </authorList>
    </citation>
    <scope>NUCLEOTIDE SEQUENCE [LARGE SCALE GENOMIC DNA]</scope>
    <source>
        <strain evidence="5 6">B856</strain>
    </source>
</reference>
<feature type="region of interest" description="Disordered" evidence="4">
    <location>
        <begin position="229"/>
        <end position="254"/>
    </location>
</feature>
<proteinExistence type="predicted"/>
<feature type="compositionally biased region" description="Low complexity" evidence="4">
    <location>
        <begin position="46"/>
        <end position="55"/>
    </location>
</feature>
<keyword evidence="1" id="KW-0489">Methyltransferase</keyword>
<evidence type="ECO:0000256" key="1">
    <source>
        <dbReference type="ARBA" id="ARBA00022603"/>
    </source>
</evidence>
<feature type="region of interest" description="Disordered" evidence="4">
    <location>
        <begin position="142"/>
        <end position="168"/>
    </location>
</feature>
<dbReference type="Proteomes" id="UP000291116">
    <property type="component" value="Unassembled WGS sequence"/>
</dbReference>
<dbReference type="InterPro" id="IPR021867">
    <property type="entry name" value="Bmt2/SAMTOR"/>
</dbReference>
<dbReference type="OrthoDB" id="5954793at2759"/>
<keyword evidence="3" id="KW-0949">S-adenosyl-L-methionine</keyword>
<evidence type="ECO:0000313" key="6">
    <source>
        <dbReference type="Proteomes" id="UP000291116"/>
    </source>
</evidence>
<dbReference type="PANTHER" id="PTHR21008">
    <property type="entry name" value="S-ADENOSYLMETHIONINE SENSOR UPSTREAM OF MTORC1-RELATED"/>
    <property type="match status" value="1"/>
</dbReference>
<gene>
    <name evidence="5" type="ORF">PSNMU_V1.4_AUG-EV-PASAV3_0070740</name>
</gene>
<name>A0A448ZDT2_9STRA</name>
<dbReference type="PANTHER" id="PTHR21008:SF1">
    <property type="entry name" value="25S RRNA (ADENINE(2142)-N(1))-METHYLTRANSFERASE"/>
    <property type="match status" value="1"/>
</dbReference>
<organism evidence="5 6">
    <name type="scientific">Pseudo-nitzschia multistriata</name>
    <dbReference type="NCBI Taxonomy" id="183589"/>
    <lineage>
        <taxon>Eukaryota</taxon>
        <taxon>Sar</taxon>
        <taxon>Stramenopiles</taxon>
        <taxon>Ochrophyta</taxon>
        <taxon>Bacillariophyta</taxon>
        <taxon>Bacillariophyceae</taxon>
        <taxon>Bacillariophycidae</taxon>
        <taxon>Bacillariales</taxon>
        <taxon>Bacillariaceae</taxon>
        <taxon>Pseudo-nitzschia</taxon>
    </lineage>
</organism>
<sequence length="442" mass="49528">MPLVKGTTAASLAKKRAAADREEASGTSRLSSASRKRKRKDRASENNGNGNNNKNVFSSTAESLAVISEYHTLNKRLEQAENDESLTPEERQKIILDLKKQQDAMGGLDRYQKASIYGAKSSKFVCADWVVPLLKKELEKEEEEERHAGAKTMTAKSQSDKQSESNPRRLRILDVGAIDNQYFGKGYDDWLDAVPIDLHGGQHDTVLQVDFFDYAHEYCAGKDLAVAKKEEGKTKKQNNAKVHRDASSVSPSPPQPFDAIVMSLVLNFQGDPRKRGDMLALASDSRLLKSSSGDNHGSSSNRTRKGGGMLFVVLPSASLDNSRYCDLERFIEVTTNPLFQLELVEKKRSSKLILLAFRRTTKASRQQKLDDEQDAANQYGEQQKSNGKKQKRDQNAHCYDVDKKMFDYGNHEMKRLQPPKPGAKRNNFAVILKSCHNRTSNK</sequence>
<evidence type="ECO:0000256" key="4">
    <source>
        <dbReference type="SAM" id="MobiDB-lite"/>
    </source>
</evidence>
<evidence type="ECO:0000256" key="3">
    <source>
        <dbReference type="ARBA" id="ARBA00022691"/>
    </source>
</evidence>
<dbReference type="Pfam" id="PF11968">
    <property type="entry name" value="Bmt2"/>
    <property type="match status" value="2"/>
</dbReference>
<feature type="region of interest" description="Disordered" evidence="4">
    <location>
        <begin position="364"/>
        <end position="395"/>
    </location>
</feature>
<keyword evidence="2" id="KW-0808">Transferase</keyword>
<dbReference type="GO" id="GO:0005730">
    <property type="term" value="C:nucleolus"/>
    <property type="evidence" value="ECO:0007669"/>
    <property type="project" value="TreeGrafter"/>
</dbReference>
<feature type="region of interest" description="Disordered" evidence="4">
    <location>
        <begin position="1"/>
        <end position="57"/>
    </location>
</feature>
<feature type="compositionally biased region" description="Basic and acidic residues" evidence="4">
    <location>
        <begin position="158"/>
        <end position="167"/>
    </location>
</feature>
<keyword evidence="6" id="KW-1185">Reference proteome</keyword>
<accession>A0A448ZDT2</accession>
<evidence type="ECO:0000313" key="5">
    <source>
        <dbReference type="EMBL" id="VEU40197.1"/>
    </source>
</evidence>
<evidence type="ECO:0000256" key="2">
    <source>
        <dbReference type="ARBA" id="ARBA00022679"/>
    </source>
</evidence>
<dbReference type="AlphaFoldDB" id="A0A448ZDT2"/>